<dbReference type="EMBL" id="QZCH01000004">
    <property type="protein sequence ID" value="RJG49392.1"/>
    <property type="molecule type" value="Genomic_DNA"/>
</dbReference>
<reference evidence="2 3" key="1">
    <citation type="submission" date="2018-09" db="EMBL/GenBank/DDBJ databases">
        <authorList>
            <person name="Wang F."/>
        </authorList>
    </citation>
    <scope>NUCLEOTIDE SEQUENCE [LARGE SCALE GENOMIC DNA]</scope>
    <source>
        <strain evidence="2 3">PLHSC7-2</strain>
    </source>
</reference>
<dbReference type="Proteomes" id="UP000283255">
    <property type="component" value="Unassembled WGS sequence"/>
</dbReference>
<feature type="chain" id="PRO_5019550374" evidence="1">
    <location>
        <begin position="26"/>
        <end position="130"/>
    </location>
</feature>
<gene>
    <name evidence="2" type="ORF">D1Z90_05375</name>
</gene>
<dbReference type="RefSeq" id="WP_119909727.1">
    <property type="nucleotide sequence ID" value="NZ_QZCH01000004.1"/>
</dbReference>
<proteinExistence type="predicted"/>
<name>A0A418YH18_9GAMM</name>
<comment type="caution">
    <text evidence="2">The sequence shown here is derived from an EMBL/GenBank/DDBJ whole genome shotgun (WGS) entry which is preliminary data.</text>
</comment>
<organism evidence="2 3">
    <name type="scientific">Motilimonas pumila</name>
    <dbReference type="NCBI Taxonomy" id="2303987"/>
    <lineage>
        <taxon>Bacteria</taxon>
        <taxon>Pseudomonadati</taxon>
        <taxon>Pseudomonadota</taxon>
        <taxon>Gammaproteobacteria</taxon>
        <taxon>Alteromonadales</taxon>
        <taxon>Alteromonadales genera incertae sedis</taxon>
        <taxon>Motilimonas</taxon>
    </lineage>
</organism>
<evidence type="ECO:0000313" key="2">
    <source>
        <dbReference type="EMBL" id="RJG49392.1"/>
    </source>
</evidence>
<dbReference type="AlphaFoldDB" id="A0A418YH18"/>
<reference evidence="2 3" key="2">
    <citation type="submission" date="2019-01" db="EMBL/GenBank/DDBJ databases">
        <title>Motilimonas pumilus sp. nov., isolated from the gut of sea cucumber (Apostichopus japonicus).</title>
        <authorList>
            <person name="Wang F.-Q."/>
            <person name="Ren L.-H."/>
            <person name="Lin Y.-W."/>
            <person name="Sun G.-H."/>
            <person name="Du Z.-J."/>
            <person name="Zhao J.-X."/>
            <person name="Liu X.-J."/>
            <person name="Liu L.-J."/>
        </authorList>
    </citation>
    <scope>NUCLEOTIDE SEQUENCE [LARGE SCALE GENOMIC DNA]</scope>
    <source>
        <strain evidence="2 3">PLHSC7-2</strain>
    </source>
</reference>
<evidence type="ECO:0000256" key="1">
    <source>
        <dbReference type="SAM" id="SignalP"/>
    </source>
</evidence>
<keyword evidence="3" id="KW-1185">Reference proteome</keyword>
<protein>
    <submittedName>
        <fullName evidence="2">Uncharacterized protein</fullName>
    </submittedName>
</protein>
<feature type="signal peptide" evidence="1">
    <location>
        <begin position="1"/>
        <end position="25"/>
    </location>
</feature>
<keyword evidence="1" id="KW-0732">Signal</keyword>
<sequence length="130" mass="14229">MNKFKALTASLSLLCCAALPLQAMANEQASTSEAKTTAANASQPWKGHFFPDLSGQPNAEQLKKMMPTIIFTEQEVIVMANEKEAARGIISVEQDKALITIGGATKHGQFSDNFGRFKFDDSESEYVRIK</sequence>
<accession>A0A418YH18</accession>
<evidence type="ECO:0000313" key="3">
    <source>
        <dbReference type="Proteomes" id="UP000283255"/>
    </source>
</evidence>